<reference evidence="3 5" key="2">
    <citation type="submission" date="2023-08" db="EMBL/GenBank/DDBJ databases">
        <title>Genomic characterization of the C. tuberculostearicum species complex, a ubiquitous member of the human skin microbiome.</title>
        <authorList>
            <person name="Ahmed N."/>
            <person name="Deming C."/>
            <person name="Conlan S."/>
            <person name="Segre J."/>
        </authorList>
    </citation>
    <scope>NUCLEOTIDE SEQUENCE [LARGE SCALE GENOMIC DNA]</scope>
    <source>
        <strain evidence="3 5">CTNIH19</strain>
    </source>
</reference>
<dbReference type="PANTHER" id="PTHR37291">
    <property type="entry name" value="5-METHYLCYTOSINE-SPECIFIC RESTRICTION ENZYME B"/>
    <property type="match status" value="1"/>
</dbReference>
<evidence type="ECO:0000313" key="4">
    <source>
        <dbReference type="Proteomes" id="UP001146430"/>
    </source>
</evidence>
<dbReference type="InterPro" id="IPR003593">
    <property type="entry name" value="AAA+_ATPase"/>
</dbReference>
<dbReference type="Gene3D" id="3.40.50.300">
    <property type="entry name" value="P-loop containing nucleotide triphosphate hydrolases"/>
    <property type="match status" value="1"/>
</dbReference>
<dbReference type="EMBL" id="JAKMUU010000001">
    <property type="protein sequence ID" value="MCZ9306356.1"/>
    <property type="molecule type" value="Genomic_DNA"/>
</dbReference>
<dbReference type="PANTHER" id="PTHR37291:SF1">
    <property type="entry name" value="TYPE IV METHYL-DIRECTED RESTRICTION ENZYME ECOKMCRB SUBUNIT"/>
    <property type="match status" value="1"/>
</dbReference>
<dbReference type="RefSeq" id="WP_269945569.1">
    <property type="nucleotide sequence ID" value="NZ_JAKMUU010000001.1"/>
</dbReference>
<reference evidence="2" key="1">
    <citation type="submission" date="2022-02" db="EMBL/GenBank/DDBJ databases">
        <title>Corynebacterium sp. from urogenital microbiome.</title>
        <authorList>
            <person name="Cappelli E.A."/>
            <person name="Ribeiro T.G."/>
            <person name="Peixe L."/>
        </authorList>
    </citation>
    <scope>NUCLEOTIDE SEQUENCE</scope>
    <source>
        <strain evidence="2">C8Ua_181</strain>
    </source>
</reference>
<evidence type="ECO:0000313" key="3">
    <source>
        <dbReference type="EMBL" id="MDV2423121.1"/>
    </source>
</evidence>
<proteinExistence type="predicted"/>
<evidence type="ECO:0000259" key="1">
    <source>
        <dbReference type="SMART" id="SM00382"/>
    </source>
</evidence>
<dbReference type="GO" id="GO:0005524">
    <property type="term" value="F:ATP binding"/>
    <property type="evidence" value="ECO:0007669"/>
    <property type="project" value="InterPro"/>
</dbReference>
<dbReference type="Proteomes" id="UP001146430">
    <property type="component" value="Unassembled WGS sequence"/>
</dbReference>
<protein>
    <submittedName>
        <fullName evidence="2">AAA family ATPase</fullName>
    </submittedName>
</protein>
<evidence type="ECO:0000313" key="5">
    <source>
        <dbReference type="Proteomes" id="UP001185631"/>
    </source>
</evidence>
<accession>A0A9X3M8U1</accession>
<dbReference type="InterPro" id="IPR052934">
    <property type="entry name" value="Methyl-DNA_Rec/Restrict_Enz"/>
</dbReference>
<dbReference type="CDD" id="cd00009">
    <property type="entry name" value="AAA"/>
    <property type="match status" value="1"/>
</dbReference>
<dbReference type="AlphaFoldDB" id="A0A9X3M8U1"/>
<dbReference type="Pfam" id="PF07728">
    <property type="entry name" value="AAA_5"/>
    <property type="match status" value="1"/>
</dbReference>
<name>A0A9X3M8U1_9CORY</name>
<dbReference type="InterPro" id="IPR011704">
    <property type="entry name" value="ATPase_dyneun-rel_AAA"/>
</dbReference>
<gene>
    <name evidence="2" type="ORF">L8V01_02485</name>
    <name evidence="3" type="ORF">RAE13_01640</name>
</gene>
<dbReference type="SMART" id="SM00382">
    <property type="entry name" value="AAA"/>
    <property type="match status" value="1"/>
</dbReference>
<keyword evidence="5" id="KW-1185">Reference proteome</keyword>
<dbReference type="GO" id="GO:0016887">
    <property type="term" value="F:ATP hydrolysis activity"/>
    <property type="evidence" value="ECO:0007669"/>
    <property type="project" value="InterPro"/>
</dbReference>
<dbReference type="Proteomes" id="UP001185631">
    <property type="component" value="Unassembled WGS sequence"/>
</dbReference>
<evidence type="ECO:0000313" key="2">
    <source>
        <dbReference type="EMBL" id="MCZ9306356.1"/>
    </source>
</evidence>
<feature type="domain" description="AAA+ ATPase" evidence="1">
    <location>
        <begin position="475"/>
        <end position="634"/>
    </location>
</feature>
<sequence length="734" mass="84130">MAEDALFPRNQRNLESRFAADMKIAREVAPLIENLIGDGSSVIDPTVNIWKISAAREIRNRVEKDPIDGTSMTQWEKLDIQLDGASDEVVLLAAELVFLREQPLLNARPQTRLNHVKSVLKHLHRDVEIPEGMRSAMNRKSGVAGLKQGRAFNGDMWRHISWMAAFVEEFRAEEEEQRRVIASDAARLQQFMLGLPTVDRSDIRNIMQFLMAPESFEPISSQGLKEKIVIGFSDLIGSRSGNDPQDIDSDLYAIRTALAQHYEGEFGFWSDKIFAQWSDEPPAEPQRRNYWIFAPGENAQKWEEFQVESIMALGWDQLGDFGSYTERDAIQAKLQEEDATKSFRNDTLAVWEFQHKMSVGDIVYARRGMSEIVGRGIVESGPRYDPQRGEYRNVRSVNWEFSGEWETPFRMAQKTLTNITTKRSKIDELDAVLAVEQDDQYSHTTSVAAYAEEDFLREVFFTPHQFNRLQSVLKRKKNVILTGPPGVGKTFVARRAAFGLMGEKDPSRIEQVQFHQSYSYEDFMMGFRPNAQGGFELINGPFYNFCEKAREDPDREYFFIIDEINRGNVSKIFGELLMLIEADKRDNELRLIYSDEFFSVPDNVYLIGTMNTADRSLAVMDYALRRRFGFFNISPAFDSDGFLNWKSEQDSQALNELVDALRALNAEISEDPRLGPGFMVGHSYVLNGSSAEDTEEDWLYSVVEDDLIPLVEEYWFDSPSRVDEWATVLRNAVK</sequence>
<dbReference type="EMBL" id="JAVBID010000001">
    <property type="protein sequence ID" value="MDV2423121.1"/>
    <property type="molecule type" value="Genomic_DNA"/>
</dbReference>
<organism evidence="2 4">
    <name type="scientific">Corynebacterium curieae</name>
    <dbReference type="NCBI Taxonomy" id="2913500"/>
    <lineage>
        <taxon>Bacteria</taxon>
        <taxon>Bacillati</taxon>
        <taxon>Actinomycetota</taxon>
        <taxon>Actinomycetes</taxon>
        <taxon>Mycobacteriales</taxon>
        <taxon>Corynebacteriaceae</taxon>
        <taxon>Corynebacterium</taxon>
    </lineage>
</organism>
<comment type="caution">
    <text evidence="2">The sequence shown here is derived from an EMBL/GenBank/DDBJ whole genome shotgun (WGS) entry which is preliminary data.</text>
</comment>
<dbReference type="InterPro" id="IPR027417">
    <property type="entry name" value="P-loop_NTPase"/>
</dbReference>
<dbReference type="SUPFAM" id="SSF52540">
    <property type="entry name" value="P-loop containing nucleoside triphosphate hydrolases"/>
    <property type="match status" value="1"/>
</dbReference>